<organism evidence="2 3">
    <name type="scientific">Brachionus plicatilis</name>
    <name type="common">Marine rotifer</name>
    <name type="synonym">Brachionus muelleri</name>
    <dbReference type="NCBI Taxonomy" id="10195"/>
    <lineage>
        <taxon>Eukaryota</taxon>
        <taxon>Metazoa</taxon>
        <taxon>Spiralia</taxon>
        <taxon>Gnathifera</taxon>
        <taxon>Rotifera</taxon>
        <taxon>Eurotatoria</taxon>
        <taxon>Monogononta</taxon>
        <taxon>Pseudotrocha</taxon>
        <taxon>Ploima</taxon>
        <taxon>Brachionidae</taxon>
        <taxon>Brachionus</taxon>
    </lineage>
</organism>
<feature type="transmembrane region" description="Helical" evidence="1">
    <location>
        <begin position="56"/>
        <end position="75"/>
    </location>
</feature>
<dbReference type="AlphaFoldDB" id="A0A3M7RJK2"/>
<keyword evidence="1" id="KW-0812">Transmembrane</keyword>
<reference evidence="2 3" key="1">
    <citation type="journal article" date="2018" name="Sci. Rep.">
        <title>Genomic signatures of local adaptation to the degree of environmental predictability in rotifers.</title>
        <authorList>
            <person name="Franch-Gras L."/>
            <person name="Hahn C."/>
            <person name="Garcia-Roger E.M."/>
            <person name="Carmona M.J."/>
            <person name="Serra M."/>
            <person name="Gomez A."/>
        </authorList>
    </citation>
    <scope>NUCLEOTIDE SEQUENCE [LARGE SCALE GENOMIC DNA]</scope>
    <source>
        <strain evidence="2">HYR1</strain>
    </source>
</reference>
<evidence type="ECO:0000313" key="2">
    <source>
        <dbReference type="EMBL" id="RNA23664.1"/>
    </source>
</evidence>
<keyword evidence="1" id="KW-1133">Transmembrane helix</keyword>
<dbReference type="Proteomes" id="UP000276133">
    <property type="component" value="Unassembled WGS sequence"/>
</dbReference>
<evidence type="ECO:0000313" key="3">
    <source>
        <dbReference type="Proteomes" id="UP000276133"/>
    </source>
</evidence>
<evidence type="ECO:0000256" key="1">
    <source>
        <dbReference type="SAM" id="Phobius"/>
    </source>
</evidence>
<dbReference type="EMBL" id="REGN01003243">
    <property type="protein sequence ID" value="RNA23664.1"/>
    <property type="molecule type" value="Genomic_DNA"/>
</dbReference>
<accession>A0A3M7RJK2</accession>
<name>A0A3M7RJK2_BRAPC</name>
<gene>
    <name evidence="2" type="ORF">BpHYR1_004956</name>
</gene>
<protein>
    <submittedName>
        <fullName evidence="2">Uncharacterized protein</fullName>
    </submittedName>
</protein>
<keyword evidence="1" id="KW-0472">Membrane</keyword>
<keyword evidence="3" id="KW-1185">Reference proteome</keyword>
<comment type="caution">
    <text evidence="2">The sequence shown here is derived from an EMBL/GenBank/DDBJ whole genome shotgun (WGS) entry which is preliminary data.</text>
</comment>
<sequence>MKEGKNPLTTKNLNSTPKKKFQLNNLFIKSNKNGLTIYCLLVEFHLLRIHLKKLKFLFPINFLLYSSGLLITVKINSTVEFTYVQRLLFWY</sequence>
<proteinExistence type="predicted"/>